<evidence type="ECO:0000256" key="1">
    <source>
        <dbReference type="SAM" id="Coils"/>
    </source>
</evidence>
<evidence type="ECO:0000313" key="2">
    <source>
        <dbReference type="EMBL" id="KUF84007.1"/>
    </source>
</evidence>
<dbReference type="AlphaFoldDB" id="A0A0W8CIN8"/>
<reference evidence="2 3" key="1">
    <citation type="submission" date="2015-11" db="EMBL/GenBank/DDBJ databases">
        <title>Genomes and virulence difference between two physiological races of Phytophthora nicotianae.</title>
        <authorList>
            <person name="Liu H."/>
            <person name="Ma X."/>
            <person name="Yu H."/>
            <person name="Fang D."/>
            <person name="Li Y."/>
            <person name="Wang X."/>
            <person name="Wang W."/>
            <person name="Dong Y."/>
            <person name="Xiao B."/>
        </authorList>
    </citation>
    <scope>NUCLEOTIDE SEQUENCE [LARGE SCALE GENOMIC DNA]</scope>
    <source>
        <strain evidence="3">race 0</strain>
    </source>
</reference>
<dbReference type="EMBL" id="LNFO01003011">
    <property type="protein sequence ID" value="KUF84007.1"/>
    <property type="molecule type" value="Genomic_DNA"/>
</dbReference>
<comment type="caution">
    <text evidence="2">The sequence shown here is derived from an EMBL/GenBank/DDBJ whole genome shotgun (WGS) entry which is preliminary data.</text>
</comment>
<protein>
    <submittedName>
        <fullName evidence="2">Uncharacterized protein</fullName>
    </submittedName>
</protein>
<name>A0A0W8CIN8_PHYNI</name>
<evidence type="ECO:0000313" key="3">
    <source>
        <dbReference type="Proteomes" id="UP000052943"/>
    </source>
</evidence>
<feature type="coiled-coil region" evidence="1">
    <location>
        <begin position="97"/>
        <end position="127"/>
    </location>
</feature>
<proteinExistence type="predicted"/>
<accession>A0A0W8CIN8</accession>
<gene>
    <name evidence="2" type="ORF">AM587_10008510</name>
</gene>
<organism evidence="2 3">
    <name type="scientific">Phytophthora nicotianae</name>
    <name type="common">Potato buckeye rot agent</name>
    <name type="synonym">Phytophthora parasitica</name>
    <dbReference type="NCBI Taxonomy" id="4792"/>
    <lineage>
        <taxon>Eukaryota</taxon>
        <taxon>Sar</taxon>
        <taxon>Stramenopiles</taxon>
        <taxon>Oomycota</taxon>
        <taxon>Peronosporomycetes</taxon>
        <taxon>Peronosporales</taxon>
        <taxon>Peronosporaceae</taxon>
        <taxon>Phytophthora</taxon>
    </lineage>
</organism>
<dbReference type="Proteomes" id="UP000052943">
    <property type="component" value="Unassembled WGS sequence"/>
</dbReference>
<dbReference type="OrthoDB" id="444265at2759"/>
<keyword evidence="1" id="KW-0175">Coiled coil</keyword>
<sequence length="144" mass="16021">MEKAEVDELRELTQRVCENVTAYVGAQLDGSLESMQLMQTVVNNINTKYVGIKREAESVGKLSKVLEARGIEARIMDVHADVAILTACCFVRSAKTMEEKMNIVDDIDEELTELEDMVEQLEQYTGSLGSSTSLSSVVKKHRCC</sequence>